<proteinExistence type="predicted"/>
<accession>A0ABQ9FSA5</accession>
<dbReference type="EMBL" id="JARBDR010000141">
    <property type="protein sequence ID" value="KAJ8320138.1"/>
    <property type="molecule type" value="Genomic_DNA"/>
</dbReference>
<feature type="transmembrane region" description="Helical" evidence="2">
    <location>
        <begin position="728"/>
        <end position="751"/>
    </location>
</feature>
<keyword evidence="2" id="KW-1133">Transmembrane helix</keyword>
<keyword evidence="2" id="KW-0472">Membrane</keyword>
<protein>
    <submittedName>
        <fullName evidence="3">Uncharacterized protein</fullName>
    </submittedName>
</protein>
<reference evidence="3 5" key="1">
    <citation type="submission" date="2022-12" db="EMBL/GenBank/DDBJ databases">
        <title>Chromosome-level genome of Tegillarca granosa.</title>
        <authorList>
            <person name="Kim J."/>
        </authorList>
    </citation>
    <scope>NUCLEOTIDE SEQUENCE [LARGE SCALE GENOMIC DNA]</scope>
    <source>
        <strain evidence="3">Teg-2019</strain>
        <tissue evidence="3">Adductor muscle</tissue>
    </source>
</reference>
<feature type="region of interest" description="Disordered" evidence="1">
    <location>
        <begin position="1"/>
        <end position="20"/>
    </location>
</feature>
<evidence type="ECO:0000313" key="5">
    <source>
        <dbReference type="Proteomes" id="UP001217089"/>
    </source>
</evidence>
<organism evidence="3 5">
    <name type="scientific">Tegillarca granosa</name>
    <name type="common">Malaysian cockle</name>
    <name type="synonym">Anadara granosa</name>
    <dbReference type="NCBI Taxonomy" id="220873"/>
    <lineage>
        <taxon>Eukaryota</taxon>
        <taxon>Metazoa</taxon>
        <taxon>Spiralia</taxon>
        <taxon>Lophotrochozoa</taxon>
        <taxon>Mollusca</taxon>
        <taxon>Bivalvia</taxon>
        <taxon>Autobranchia</taxon>
        <taxon>Pteriomorphia</taxon>
        <taxon>Arcoida</taxon>
        <taxon>Arcoidea</taxon>
        <taxon>Arcidae</taxon>
        <taxon>Tegillarca</taxon>
    </lineage>
</organism>
<dbReference type="EMBL" id="JARBDR010000141">
    <property type="protein sequence ID" value="KAJ8321019.1"/>
    <property type="molecule type" value="Genomic_DNA"/>
</dbReference>
<gene>
    <name evidence="3" type="ORF">KUTeg_001725</name>
    <name evidence="4" type="ORF">KUTeg_002606</name>
</gene>
<evidence type="ECO:0000256" key="2">
    <source>
        <dbReference type="SAM" id="Phobius"/>
    </source>
</evidence>
<evidence type="ECO:0000313" key="4">
    <source>
        <dbReference type="EMBL" id="KAJ8321019.1"/>
    </source>
</evidence>
<keyword evidence="5" id="KW-1185">Reference proteome</keyword>
<comment type="caution">
    <text evidence="3">The sequence shown here is derived from an EMBL/GenBank/DDBJ whole genome shotgun (WGS) entry which is preliminary data.</text>
</comment>
<evidence type="ECO:0000313" key="3">
    <source>
        <dbReference type="EMBL" id="KAJ8320138.1"/>
    </source>
</evidence>
<name>A0ABQ9FSA5_TEGGR</name>
<dbReference type="Proteomes" id="UP001217089">
    <property type="component" value="Unassembled WGS sequence"/>
</dbReference>
<keyword evidence="2" id="KW-0812">Transmembrane</keyword>
<sequence length="752" mass="83112">MLVVTNAQLQPGQGGQPGTNGQQFNSQCLAIFDQNFRKCFMTNGGFPLEVIFSIVTNGTSGPLPQGTNRQTAVQSICGNIQGIMKCVEPVPTSTSQTVTPKCTDREEMMMQSTVQSMTRALSGICGITPPMPPCLQKFDTKFKACMTQNNIPPDNFFKLLANTSEGTGMTLQQLKNSTCSAKVQQTIIQCASQSLQQINSECNQEQQFMVGQTLQNMMATYQSVCTGKPIQGGGMAPSPCVVKFEKELNTCAINNLKIDVPQLMMLLTKGKIPPGKDMSQLNKTICQNFHDFEDCGKNLIGKSGCKGKDLLITEGTFANMVITVGAYCHDTSVPGACMLTLQSQFTQCFVSSGLDPKMYFSNQTAHKGALLGTTRPMAEKYCSKRHVLYECMKRVMHQCPGAEETMTLTGFDLTAMERAVAILCADIPDYLTGIECFEVPSKEAKSCMAAMGRSITTLSAKQMTNGLSMDSFFKDFCECDTSAWPTCKKKAIDLKRKFECHLLPSRCHQINEDKIRQICPEEALVQPDKCITGLRDELGTCLAKYNIDPEVFLVNVTHDRTNILGSKARANMFCTEKEQVFSCMRRKLESCPGSKEMLEHWGHQQNQLESAINLLCKEMNVYDKGLTCLPSAQSSINTCIKESEGRMLQLQAKEDATKIIRLEHLKCDLNAVKPSCDQAVVGLKTEFECNIIQDRCKGFQRSEVNKICNENNYARAERLQVNNDNNGAVTMTTMSLFGSIMTSLFAIFISLL</sequence>
<evidence type="ECO:0000256" key="1">
    <source>
        <dbReference type="SAM" id="MobiDB-lite"/>
    </source>
</evidence>